<comment type="similarity">
    <text evidence="1">Belongs to the cytidine and deoxycytidylate deaminase family. ADAT2 subfamily.</text>
</comment>
<dbReference type="InterPro" id="IPR058535">
    <property type="entry name" value="MafB19-deam"/>
</dbReference>
<dbReference type="HAMAP" id="MF_00972">
    <property type="entry name" value="tRNA_aden_deaminase"/>
    <property type="match status" value="1"/>
</dbReference>
<dbReference type="InterPro" id="IPR016192">
    <property type="entry name" value="APOBEC/CMP_deaminase_Zn-bd"/>
</dbReference>
<evidence type="ECO:0000256" key="4">
    <source>
        <dbReference type="ARBA" id="ARBA00022723"/>
    </source>
</evidence>
<dbReference type="RefSeq" id="WP_237853523.1">
    <property type="nucleotide sequence ID" value="NZ_JAKLWS010000009.1"/>
</dbReference>
<evidence type="ECO:0000256" key="2">
    <source>
        <dbReference type="ARBA" id="ARBA00011738"/>
    </source>
</evidence>
<evidence type="ECO:0000256" key="7">
    <source>
        <dbReference type="ARBA" id="ARBA00048045"/>
    </source>
</evidence>
<comment type="catalytic activity">
    <reaction evidence="7 8">
        <text>adenosine(34) in tRNA + H2O + H(+) = inosine(34) in tRNA + NH4(+)</text>
        <dbReference type="Rhea" id="RHEA:43168"/>
        <dbReference type="Rhea" id="RHEA-COMP:10373"/>
        <dbReference type="Rhea" id="RHEA-COMP:10374"/>
        <dbReference type="ChEBI" id="CHEBI:15377"/>
        <dbReference type="ChEBI" id="CHEBI:15378"/>
        <dbReference type="ChEBI" id="CHEBI:28938"/>
        <dbReference type="ChEBI" id="CHEBI:74411"/>
        <dbReference type="ChEBI" id="CHEBI:82852"/>
        <dbReference type="EC" id="3.5.4.33"/>
    </reaction>
</comment>
<evidence type="ECO:0000256" key="5">
    <source>
        <dbReference type="ARBA" id="ARBA00022801"/>
    </source>
</evidence>
<dbReference type="SUPFAM" id="SSF53927">
    <property type="entry name" value="Cytidine deaminase-like"/>
    <property type="match status" value="1"/>
</dbReference>
<feature type="domain" description="CMP/dCMP-type deaminase" evidence="9">
    <location>
        <begin position="6"/>
        <end position="116"/>
    </location>
</feature>
<reference evidence="10" key="1">
    <citation type="submission" date="2022-01" db="EMBL/GenBank/DDBJ databases">
        <authorList>
            <person name="Wang Y."/>
        </authorList>
    </citation>
    <scope>NUCLEOTIDE SEQUENCE</scope>
    <source>
        <strain evidence="10">WB101</strain>
    </source>
</reference>
<dbReference type="EC" id="3.5.4.33" evidence="8"/>
<dbReference type="PANTHER" id="PTHR11079:SF202">
    <property type="entry name" value="TRNA-SPECIFIC ADENOSINE DEAMINASE"/>
    <property type="match status" value="1"/>
</dbReference>
<dbReference type="NCBIfam" id="NF008113">
    <property type="entry name" value="PRK10860.1"/>
    <property type="match status" value="1"/>
</dbReference>
<dbReference type="PROSITE" id="PS51747">
    <property type="entry name" value="CYT_DCMP_DEAMINASES_2"/>
    <property type="match status" value="1"/>
</dbReference>
<sequence>MFNGKNIHQNYMMQAFKQAEIAFEKKEVPVGAVVVHENRIIGRGYNQVEMLQDSTAHAEMIAISAACSTLQNKYLDDCTLYVTLEPCPMCAGALVWSKLKRVVFGTMDEKAGSCGSVFNISSNKKLNHSVEVIQGVMEADCKFLLKEFFRSKR</sequence>
<feature type="binding site" evidence="8">
    <location>
        <position position="57"/>
    </location>
    <ligand>
        <name>Zn(2+)</name>
        <dbReference type="ChEBI" id="CHEBI:29105"/>
        <note>catalytic</note>
    </ligand>
</feature>
<dbReference type="InterPro" id="IPR002125">
    <property type="entry name" value="CMP_dCMP_dom"/>
</dbReference>
<dbReference type="InterPro" id="IPR016193">
    <property type="entry name" value="Cytidine_deaminase-like"/>
</dbReference>
<comment type="caution">
    <text evidence="10">The sequence shown here is derived from an EMBL/GenBank/DDBJ whole genome shotgun (WGS) entry which is preliminary data.</text>
</comment>
<dbReference type="CDD" id="cd01285">
    <property type="entry name" value="nucleoside_deaminase"/>
    <property type="match status" value="1"/>
</dbReference>
<evidence type="ECO:0000256" key="1">
    <source>
        <dbReference type="ARBA" id="ARBA00010669"/>
    </source>
</evidence>
<organism evidence="10 11">
    <name type="scientific">Rhodohalobacter sulfatireducens</name>
    <dbReference type="NCBI Taxonomy" id="2911366"/>
    <lineage>
        <taxon>Bacteria</taxon>
        <taxon>Pseudomonadati</taxon>
        <taxon>Balneolota</taxon>
        <taxon>Balneolia</taxon>
        <taxon>Balneolales</taxon>
        <taxon>Balneolaceae</taxon>
        <taxon>Rhodohalobacter</taxon>
    </lineage>
</organism>
<dbReference type="GO" id="GO:0052717">
    <property type="term" value="F:tRNA-specific adenosine-34 deaminase activity"/>
    <property type="evidence" value="ECO:0007669"/>
    <property type="project" value="UniProtKB-EC"/>
</dbReference>
<dbReference type="InterPro" id="IPR028883">
    <property type="entry name" value="tRNA_aden_deaminase"/>
</dbReference>
<evidence type="ECO:0000259" key="9">
    <source>
        <dbReference type="PROSITE" id="PS51747"/>
    </source>
</evidence>
<comment type="subunit">
    <text evidence="2 8">Homodimer.</text>
</comment>
<keyword evidence="4 8" id="KW-0479">Metal-binding</keyword>
<dbReference type="PROSITE" id="PS00903">
    <property type="entry name" value="CYT_DCMP_DEAMINASES_1"/>
    <property type="match status" value="1"/>
</dbReference>
<feature type="active site" description="Proton donor" evidence="8">
    <location>
        <position position="59"/>
    </location>
</feature>
<keyword evidence="11" id="KW-1185">Reference proteome</keyword>
<protein>
    <recommendedName>
        <fullName evidence="8">tRNA-specific adenosine deaminase</fullName>
        <ecNumber evidence="8">3.5.4.33</ecNumber>
    </recommendedName>
</protein>
<dbReference type="Proteomes" id="UP001165366">
    <property type="component" value="Unassembled WGS sequence"/>
</dbReference>
<feature type="binding site" evidence="8">
    <location>
        <position position="90"/>
    </location>
    <ligand>
        <name>Zn(2+)</name>
        <dbReference type="ChEBI" id="CHEBI:29105"/>
        <note>catalytic</note>
    </ligand>
</feature>
<dbReference type="EMBL" id="JAKLWS010000009">
    <property type="protein sequence ID" value="MCG2588682.1"/>
    <property type="molecule type" value="Genomic_DNA"/>
</dbReference>
<gene>
    <name evidence="8 10" type="primary">tadA</name>
    <name evidence="10" type="ORF">L6773_08905</name>
</gene>
<reference evidence="10" key="2">
    <citation type="submission" date="2024-05" db="EMBL/GenBank/DDBJ databases">
        <title>Rhodohalobacter halophilus gen. nov., sp. nov., a moderately halophilic member of the family Balneolaceae.</title>
        <authorList>
            <person name="Xia J."/>
        </authorList>
    </citation>
    <scope>NUCLEOTIDE SEQUENCE</scope>
    <source>
        <strain evidence="10">WB101</strain>
    </source>
</reference>
<evidence type="ECO:0000256" key="3">
    <source>
        <dbReference type="ARBA" id="ARBA00022694"/>
    </source>
</evidence>
<evidence type="ECO:0000256" key="6">
    <source>
        <dbReference type="ARBA" id="ARBA00022833"/>
    </source>
</evidence>
<name>A0ABS9KCY8_9BACT</name>
<evidence type="ECO:0000256" key="8">
    <source>
        <dbReference type="HAMAP-Rule" id="MF_00972"/>
    </source>
</evidence>
<keyword evidence="3 8" id="KW-0819">tRNA processing</keyword>
<evidence type="ECO:0000313" key="11">
    <source>
        <dbReference type="Proteomes" id="UP001165366"/>
    </source>
</evidence>
<feature type="binding site" evidence="8">
    <location>
        <position position="87"/>
    </location>
    <ligand>
        <name>Zn(2+)</name>
        <dbReference type="ChEBI" id="CHEBI:29105"/>
        <note>catalytic</note>
    </ligand>
</feature>
<proteinExistence type="inferred from homology"/>
<keyword evidence="5 8" id="KW-0378">Hydrolase</keyword>
<dbReference type="PANTHER" id="PTHR11079">
    <property type="entry name" value="CYTOSINE DEAMINASE FAMILY MEMBER"/>
    <property type="match status" value="1"/>
</dbReference>
<accession>A0ABS9KCY8</accession>
<comment type="function">
    <text evidence="8">Catalyzes the deamination of adenosine to inosine at the wobble position 34 of tRNA(Arg2).</text>
</comment>
<keyword evidence="6 8" id="KW-0862">Zinc</keyword>
<comment type="cofactor">
    <cofactor evidence="8">
        <name>Zn(2+)</name>
        <dbReference type="ChEBI" id="CHEBI:29105"/>
    </cofactor>
    <text evidence="8">Binds 1 zinc ion per subunit.</text>
</comment>
<evidence type="ECO:0000313" key="10">
    <source>
        <dbReference type="EMBL" id="MCG2588682.1"/>
    </source>
</evidence>
<dbReference type="Pfam" id="PF14437">
    <property type="entry name" value="MafB19-deam"/>
    <property type="match status" value="1"/>
</dbReference>
<dbReference type="Gene3D" id="3.40.140.10">
    <property type="entry name" value="Cytidine Deaminase, domain 2"/>
    <property type="match status" value="1"/>
</dbReference>